<evidence type="ECO:0000259" key="2">
    <source>
        <dbReference type="Pfam" id="PF07811"/>
    </source>
</evidence>
<dbReference type="Proteomes" id="UP000680206">
    <property type="component" value="Unassembled WGS sequence"/>
</dbReference>
<reference evidence="3 4" key="1">
    <citation type="submission" date="2021-03" db="EMBL/GenBank/DDBJ databases">
        <title>Actinomadura violae sp. nov., isolated from lichen in Thailand.</title>
        <authorList>
            <person name="Kanchanasin P."/>
            <person name="Saeng-In P."/>
            <person name="Phongsopitanun W."/>
            <person name="Yuki M."/>
            <person name="Kudo T."/>
            <person name="Ohkuma M."/>
            <person name="Tanasupawat S."/>
        </authorList>
    </citation>
    <scope>NUCLEOTIDE SEQUENCE [LARGE SCALE GENOMIC DNA]</scope>
    <source>
        <strain evidence="3 4">LCR2-06</strain>
    </source>
</reference>
<organism evidence="3 4">
    <name type="scientific">Actinomadura violacea</name>
    <dbReference type="NCBI Taxonomy" id="2819934"/>
    <lineage>
        <taxon>Bacteria</taxon>
        <taxon>Bacillati</taxon>
        <taxon>Actinomycetota</taxon>
        <taxon>Actinomycetes</taxon>
        <taxon>Streptosporangiales</taxon>
        <taxon>Thermomonosporaceae</taxon>
        <taxon>Actinomadura</taxon>
    </lineage>
</organism>
<evidence type="ECO:0000313" key="3">
    <source>
        <dbReference type="EMBL" id="MBO2463768.1"/>
    </source>
</evidence>
<dbReference type="Pfam" id="PF07811">
    <property type="entry name" value="TadE"/>
    <property type="match status" value="1"/>
</dbReference>
<evidence type="ECO:0000256" key="1">
    <source>
        <dbReference type="SAM" id="Phobius"/>
    </source>
</evidence>
<keyword evidence="1" id="KW-0812">Transmembrane</keyword>
<evidence type="ECO:0000313" key="4">
    <source>
        <dbReference type="Proteomes" id="UP000680206"/>
    </source>
</evidence>
<feature type="domain" description="TadE-like" evidence="2">
    <location>
        <begin position="21"/>
        <end position="63"/>
    </location>
</feature>
<dbReference type="InterPro" id="IPR012495">
    <property type="entry name" value="TadE-like_dom"/>
</dbReference>
<name>A0ABS3S440_9ACTN</name>
<comment type="caution">
    <text evidence="3">The sequence shown here is derived from an EMBL/GenBank/DDBJ whole genome shotgun (WGS) entry which is preliminary data.</text>
</comment>
<dbReference type="RefSeq" id="WP_208249601.1">
    <property type="nucleotide sequence ID" value="NZ_JAGEPF010000030.1"/>
</dbReference>
<gene>
    <name evidence="3" type="ORF">J4709_39975</name>
</gene>
<feature type="transmembrane region" description="Helical" evidence="1">
    <location>
        <begin position="21"/>
        <end position="46"/>
    </location>
</feature>
<proteinExistence type="predicted"/>
<protein>
    <submittedName>
        <fullName evidence="3">Pilus assembly protein</fullName>
    </submittedName>
</protein>
<accession>A0ABS3S440</accession>
<keyword evidence="1" id="KW-0472">Membrane</keyword>
<dbReference type="EMBL" id="JAGEPF010000030">
    <property type="protein sequence ID" value="MBO2463768.1"/>
    <property type="molecule type" value="Genomic_DNA"/>
</dbReference>
<sequence length="134" mass="14186">MRPAGAVPRGVRRAGLGADRGAAALEYAGVLPVALLVIFTAFQAYVGSTTIERVDNAARTGAREAGQRYDPGLCPLYAGRAMPGWLNEYTITGGHRAVHGADGVHCQVRAKLPLLWKGIPLDYTVTRSVTMPLG</sequence>
<keyword evidence="4" id="KW-1185">Reference proteome</keyword>
<keyword evidence="1" id="KW-1133">Transmembrane helix</keyword>